<dbReference type="GO" id="GO:0003682">
    <property type="term" value="F:chromatin binding"/>
    <property type="evidence" value="ECO:0007669"/>
    <property type="project" value="TreeGrafter"/>
</dbReference>
<dbReference type="FunFam" id="1.10.10.580:FF:000002">
    <property type="entry name" value="Sister chromatid cohesion 1 protein 4"/>
    <property type="match status" value="1"/>
</dbReference>
<evidence type="ECO:0000259" key="8">
    <source>
        <dbReference type="Pfam" id="PF04824"/>
    </source>
</evidence>
<dbReference type="PANTHER" id="PTHR12585">
    <property type="entry name" value="SCC1 / RAD21 FAMILY MEMBER"/>
    <property type="match status" value="1"/>
</dbReference>
<evidence type="ECO:0000256" key="4">
    <source>
        <dbReference type="ARBA" id="ARBA00022829"/>
    </source>
</evidence>
<dbReference type="GO" id="GO:0008278">
    <property type="term" value="C:cohesin complex"/>
    <property type="evidence" value="ECO:0007669"/>
    <property type="project" value="InterPro"/>
</dbReference>
<reference evidence="10 11" key="1">
    <citation type="journal article" date="2021" name="Hortic Res">
        <title>Chromosome-scale assembly of the Dendrobium chrysotoxum genome enhances the understanding of orchid evolution.</title>
        <authorList>
            <person name="Zhang Y."/>
            <person name="Zhang G.Q."/>
            <person name="Zhang D."/>
            <person name="Liu X.D."/>
            <person name="Xu X.Y."/>
            <person name="Sun W.H."/>
            <person name="Yu X."/>
            <person name="Zhu X."/>
            <person name="Wang Z.W."/>
            <person name="Zhao X."/>
            <person name="Zhong W.Y."/>
            <person name="Chen H."/>
            <person name="Yin W.L."/>
            <person name="Huang T."/>
            <person name="Niu S.C."/>
            <person name="Liu Z.J."/>
        </authorList>
    </citation>
    <scope>NUCLEOTIDE SEQUENCE [LARGE SCALE GENOMIC DNA]</scope>
    <source>
        <strain evidence="10">Lindl</strain>
    </source>
</reference>
<dbReference type="CDD" id="cd21793">
    <property type="entry name" value="Rad21_Rec8_M_AtSYN1-like"/>
    <property type="match status" value="1"/>
</dbReference>
<keyword evidence="5" id="KW-0539">Nucleus</keyword>
<comment type="subunit">
    <text evidence="6">Component of the cohesin complex.</text>
</comment>
<evidence type="ECO:0000256" key="5">
    <source>
        <dbReference type="ARBA" id="ARBA00023242"/>
    </source>
</evidence>
<evidence type="ECO:0000256" key="6">
    <source>
        <dbReference type="ARBA" id="ARBA00064543"/>
    </source>
</evidence>
<dbReference type="GO" id="GO:0005634">
    <property type="term" value="C:nucleus"/>
    <property type="evidence" value="ECO:0007669"/>
    <property type="project" value="UniProtKB-SubCell"/>
</dbReference>
<dbReference type="Proteomes" id="UP000775213">
    <property type="component" value="Unassembled WGS sequence"/>
</dbReference>
<dbReference type="Pfam" id="PF04825">
    <property type="entry name" value="Rad21_Rec8_N"/>
    <property type="match status" value="1"/>
</dbReference>
<gene>
    <name evidence="10" type="ORF">IEQ34_022155</name>
</gene>
<comment type="caution">
    <text evidence="10">The sequence shown here is derived from an EMBL/GenBank/DDBJ whole genome shotgun (WGS) entry which is preliminary data.</text>
</comment>
<dbReference type="PANTHER" id="PTHR12585:SF69">
    <property type="entry name" value="FI11703P"/>
    <property type="match status" value="1"/>
</dbReference>
<evidence type="ECO:0000259" key="9">
    <source>
        <dbReference type="Pfam" id="PF04825"/>
    </source>
</evidence>
<evidence type="ECO:0000313" key="10">
    <source>
        <dbReference type="EMBL" id="KAH0448355.1"/>
    </source>
</evidence>
<dbReference type="InterPro" id="IPR039781">
    <property type="entry name" value="Rad21/Rec8-like"/>
</dbReference>
<evidence type="ECO:0000256" key="3">
    <source>
        <dbReference type="ARBA" id="ARBA00022776"/>
    </source>
</evidence>
<feature type="domain" description="Rad21/Rec8-like protein N-terminal" evidence="9">
    <location>
        <begin position="1"/>
        <end position="101"/>
    </location>
</feature>
<proteinExistence type="inferred from homology"/>
<evidence type="ECO:0000313" key="11">
    <source>
        <dbReference type="Proteomes" id="UP000775213"/>
    </source>
</evidence>
<comment type="similarity">
    <text evidence="2">Belongs to the rad21 family.</text>
</comment>
<dbReference type="GO" id="GO:0007059">
    <property type="term" value="P:chromosome segregation"/>
    <property type="evidence" value="ECO:0007669"/>
    <property type="project" value="UniProtKB-KW"/>
</dbReference>
<dbReference type="Gene3D" id="1.10.10.580">
    <property type="entry name" value="Structural maintenance of chromosome 1. Chain E"/>
    <property type="match status" value="1"/>
</dbReference>
<evidence type="ECO:0008006" key="12">
    <source>
        <dbReference type="Google" id="ProtNLM"/>
    </source>
</evidence>
<keyword evidence="3" id="KW-0132">Cell division</keyword>
<evidence type="ECO:0000256" key="1">
    <source>
        <dbReference type="ARBA" id="ARBA00004123"/>
    </source>
</evidence>
<keyword evidence="4" id="KW-0159">Chromosome partition</keyword>
<organism evidence="10 11">
    <name type="scientific">Dendrobium chrysotoxum</name>
    <name type="common">Orchid</name>
    <dbReference type="NCBI Taxonomy" id="161865"/>
    <lineage>
        <taxon>Eukaryota</taxon>
        <taxon>Viridiplantae</taxon>
        <taxon>Streptophyta</taxon>
        <taxon>Embryophyta</taxon>
        <taxon>Tracheophyta</taxon>
        <taxon>Spermatophyta</taxon>
        <taxon>Magnoliopsida</taxon>
        <taxon>Liliopsida</taxon>
        <taxon>Asparagales</taxon>
        <taxon>Orchidaceae</taxon>
        <taxon>Epidendroideae</taxon>
        <taxon>Malaxideae</taxon>
        <taxon>Dendrobiinae</taxon>
        <taxon>Dendrobium</taxon>
    </lineage>
</organism>
<dbReference type="InterPro" id="IPR036390">
    <property type="entry name" value="WH_DNA-bd_sf"/>
</dbReference>
<protein>
    <recommendedName>
        <fullName evidence="12">Sister chromatid cohesion 1 protein 4-like</fullName>
    </recommendedName>
</protein>
<accession>A0AAV7FYA9</accession>
<name>A0AAV7FYA9_DENCH</name>
<evidence type="ECO:0000256" key="2">
    <source>
        <dbReference type="ARBA" id="ARBA00009870"/>
    </source>
</evidence>
<dbReference type="InterPro" id="IPR023093">
    <property type="entry name" value="ScpA-like_C"/>
</dbReference>
<dbReference type="GO" id="GO:0007062">
    <property type="term" value="P:sister chromatid cohesion"/>
    <property type="evidence" value="ECO:0007669"/>
    <property type="project" value="InterPro"/>
</dbReference>
<dbReference type="InterPro" id="IPR006909">
    <property type="entry name" value="Rad21/Rec8_C_eu"/>
</dbReference>
<dbReference type="Pfam" id="PF04824">
    <property type="entry name" value="Rad21_Rec8"/>
    <property type="match status" value="1"/>
</dbReference>
<evidence type="ECO:0000256" key="7">
    <source>
        <dbReference type="SAM" id="MobiDB-lite"/>
    </source>
</evidence>
<keyword evidence="3" id="KW-0498">Mitosis</keyword>
<dbReference type="SUPFAM" id="SSF46785">
    <property type="entry name" value="Winged helix' DNA-binding domain"/>
    <property type="match status" value="1"/>
</dbReference>
<comment type="subcellular location">
    <subcellularLocation>
        <location evidence="1">Nucleus</location>
    </subcellularLocation>
</comment>
<keyword evidence="3" id="KW-0131">Cell cycle</keyword>
<feature type="region of interest" description="Disordered" evidence="7">
    <location>
        <begin position="560"/>
        <end position="591"/>
    </location>
</feature>
<dbReference type="EMBL" id="JAGFBR010000019">
    <property type="protein sequence ID" value="KAH0448355.1"/>
    <property type="molecule type" value="Genomic_DNA"/>
</dbReference>
<feature type="domain" description="Rad21/Rec8-like protein C-terminal eukaryotic" evidence="8">
    <location>
        <begin position="1390"/>
        <end position="1435"/>
    </location>
</feature>
<sequence>MFYSQFILAKKGPLGTIWIAAHLERKLRKNQVADTDIGLSVDSILFPEVPIALRLSSHLLLGVVRIYSKKVNYLFHDCSEALVKIKQAFRSTAVDLPPEESTAPYHSITLPETFDLDNFELPESALLSSNFVDNHVSTREQITLQDTINGTSHPTSMFGLDERFGDDDASHIGLELEQELFMDKHFSPLHASFSVGPREGGSLQCEPSRPSTSLGNGQLGYSEGNCSEIPNELSELLCNNHDTERFSILNGLRRNEDSSHHHSCSIQTPDLNEVFLPDCQMASYPCIALTPEEVPTPCLIEPAQGPSTPGLLEEAIPSNFQEIPALSPQERAATPAEPGRPWSIGPSMEVEYPEAVNETGHTDTPAMDHILDETAEGLSSSVVFEHRSGSLAPTHLDENLITHNRCLPSGTENAIGKSTGNEVNGLSVSDQMQDYRKVILPSAVSDETGNCDLHIKLATFSEVEPISSKISTVNKSDVSGAVWDGETTVHNYTEPSNMSNLGHVEDNGSYLSRNTSASASDFHLRPCSSNLHEDVTLVEVSELSCREQLCSLEMPIREEPPHICGSSRQVQDNDLRSTDLGDSNLEEQQKPGYISSGAKSGVIEPHELSVCGLSKVNQPDRFNYSSSSEVIEPEMLAPAFNVDFPNDKAQKSSDKGVAEFDGNVDRISTPSKVVQPDHFNYFSSSEFLEPEKMLAPVSNVDFPSYGGQQAADKGVAESDGSVDRMGTLHSKKRRVMGSMTDQKTVAAAKLPGVPRSWRNVVPDDDDLLASILVGRTSQFLKIGTPLPPSTASSHKRPRTMPKVGMLKRRKVLVDDTMFLHADIIRQQLINTEDIRRIRKKAPCTRPDIWRIHIYEAEDEIFKNCVLTGVTAELNSLECQRYDLHVNLRSEMKIHNSHANTPEEADSGRTSQFVHEAGAKVLGESFSTPLSLDHVGDKSPLFISGADMEQAHEDAKQVVVKEQLEQMSVQPQMEPLNDGPHSMISEMEDVGQGSSHLRMAVLGGSILTPLSLDHIIDNDLLIISGADMEQAHEDAKQLVKKKQIEQMFVHPQLEPLNEGLNSMMSEMHAVARRDSHLRMTEYNITDNAESCPLLEKHDNESINNSMMSEMEPDARRGFHLRTETHIAENAESCLPLEKRDEAITIIMEQSLHPEGQGHQNTLGDGLEQVTMGTTDNSECLTHAEDESNAVLTSNKDKEKHANAVDMDNLECPQTCLAHCMEIDGVSVSAHGVTADSGADLLLEKTVGLTVAGEGHNLKVLGNVDWSMPGTTCSEVKCMASLSGPTEHIPFTVEENSVVKEHNLEAGLLMHGIDVVARDSSDFGGAIDYNYAELLNVDDEVDLDVVEDDAPNPDAAKLLENSGWSVRTRGVAKYLKNLFYEESVRGRKTVAVDRLLFGKTRKEASRMFFETLVLKSRDYIQVEQETPFAYINIKPRIRLLESEF</sequence>
<dbReference type="InterPro" id="IPR006910">
    <property type="entry name" value="Rad21_Rec8_N"/>
</dbReference>
<dbReference type="GO" id="GO:1990414">
    <property type="term" value="P:replication-born double-strand break repair via sister chromatid exchange"/>
    <property type="evidence" value="ECO:0007669"/>
    <property type="project" value="TreeGrafter"/>
</dbReference>
<keyword evidence="11" id="KW-1185">Reference proteome</keyword>